<dbReference type="PROSITE" id="PS00552">
    <property type="entry name" value="HTH_MERR_1"/>
    <property type="match status" value="1"/>
</dbReference>
<organism evidence="5 6">
    <name type="scientific">Streptomyces katsurahamanus</name>
    <dbReference type="NCBI Taxonomy" id="2577098"/>
    <lineage>
        <taxon>Bacteria</taxon>
        <taxon>Bacillati</taxon>
        <taxon>Actinomycetota</taxon>
        <taxon>Actinomycetes</taxon>
        <taxon>Kitasatosporales</taxon>
        <taxon>Streptomycetaceae</taxon>
        <taxon>Streptomyces</taxon>
    </lineage>
</organism>
<evidence type="ECO:0000313" key="6">
    <source>
        <dbReference type="Proteomes" id="UP000460558"/>
    </source>
</evidence>
<dbReference type="InterPro" id="IPR047057">
    <property type="entry name" value="MerR_fam"/>
</dbReference>
<accession>A0ABW9NPZ3</accession>
<gene>
    <name evidence="5" type="ORF">FFZ77_06315</name>
</gene>
<dbReference type="RefSeq" id="WP_153481595.1">
    <property type="nucleotide sequence ID" value="NZ_VDEQ01000061.1"/>
</dbReference>
<dbReference type="PANTHER" id="PTHR30204">
    <property type="entry name" value="REDOX-CYCLING DRUG-SENSING TRANSCRIPTIONAL ACTIVATOR SOXR"/>
    <property type="match status" value="1"/>
</dbReference>
<keyword evidence="6" id="KW-1185">Reference proteome</keyword>
<dbReference type="Gene3D" id="1.10.1660.10">
    <property type="match status" value="1"/>
</dbReference>
<comment type="caution">
    <text evidence="5">The sequence shown here is derived from an EMBL/GenBank/DDBJ whole genome shotgun (WGS) entry which is preliminary data.</text>
</comment>
<feature type="domain" description="HTH merR-type" evidence="4">
    <location>
        <begin position="1"/>
        <end position="69"/>
    </location>
</feature>
<dbReference type="Pfam" id="PF09278">
    <property type="entry name" value="MerR-DNA-bind"/>
    <property type="match status" value="1"/>
</dbReference>
<keyword evidence="3" id="KW-0804">Transcription</keyword>
<evidence type="ECO:0000313" key="5">
    <source>
        <dbReference type="EMBL" id="MQS35246.1"/>
    </source>
</evidence>
<dbReference type="Proteomes" id="UP000460558">
    <property type="component" value="Unassembled WGS sequence"/>
</dbReference>
<dbReference type="SMART" id="SM00422">
    <property type="entry name" value="HTH_MERR"/>
    <property type="match status" value="1"/>
</dbReference>
<evidence type="ECO:0000256" key="3">
    <source>
        <dbReference type="ARBA" id="ARBA00023163"/>
    </source>
</evidence>
<dbReference type="InterPro" id="IPR009061">
    <property type="entry name" value="DNA-bd_dom_put_sf"/>
</dbReference>
<dbReference type="CDD" id="cd04770">
    <property type="entry name" value="HTH_HMRTR"/>
    <property type="match status" value="1"/>
</dbReference>
<name>A0ABW9NPZ3_9ACTN</name>
<evidence type="ECO:0000259" key="4">
    <source>
        <dbReference type="PROSITE" id="PS50937"/>
    </source>
</evidence>
<dbReference type="PANTHER" id="PTHR30204:SF94">
    <property type="entry name" value="HEAVY METAL-DEPENDENT TRANSCRIPTIONAL REGULATOR HI_0293-RELATED"/>
    <property type="match status" value="1"/>
</dbReference>
<sequence>MRIGDLATASGLTTKTIRFYEQAGLLPAPPRTPGGYRDYPERTTARLAFIRDAQGAGLTLAEIRSVLALRDSGQAPCDHVTTLIDQHLADIERRLAELAKTRDALHTLARRAAATDPATCTEGDICTILTPPDPWVPPAASVPPGPELL</sequence>
<dbReference type="PROSITE" id="PS50937">
    <property type="entry name" value="HTH_MERR_2"/>
    <property type="match status" value="1"/>
</dbReference>
<proteinExistence type="predicted"/>
<dbReference type="Pfam" id="PF00376">
    <property type="entry name" value="MerR"/>
    <property type="match status" value="1"/>
</dbReference>
<evidence type="ECO:0000256" key="1">
    <source>
        <dbReference type="ARBA" id="ARBA00023015"/>
    </source>
</evidence>
<dbReference type="PRINTS" id="PR00040">
    <property type="entry name" value="HTHMERR"/>
</dbReference>
<dbReference type="SUPFAM" id="SSF46955">
    <property type="entry name" value="Putative DNA-binding domain"/>
    <property type="match status" value="1"/>
</dbReference>
<reference evidence="5 6" key="1">
    <citation type="submission" date="2019-06" db="EMBL/GenBank/DDBJ databases">
        <title>Comparative genomics and metabolomics analyses of clavulanic acid producing Streptomyces species provides insight into specialized metabolism and evolution of beta-lactam biosynthetic gene clusters.</title>
        <authorList>
            <person name="Moore M.A."/>
            <person name="Cruz-Morales P."/>
            <person name="Barona Gomez F."/>
            <person name="Kapil T."/>
        </authorList>
    </citation>
    <scope>NUCLEOTIDE SEQUENCE [LARGE SCALE GENOMIC DNA]</scope>
    <source>
        <strain evidence="5 6">T-272</strain>
    </source>
</reference>
<dbReference type="EMBL" id="VDEQ01000061">
    <property type="protein sequence ID" value="MQS35246.1"/>
    <property type="molecule type" value="Genomic_DNA"/>
</dbReference>
<evidence type="ECO:0000256" key="2">
    <source>
        <dbReference type="ARBA" id="ARBA00023125"/>
    </source>
</evidence>
<protein>
    <submittedName>
        <fullName evidence="5">Heavy metal-responsive transcriptional regulator</fullName>
    </submittedName>
</protein>
<keyword evidence="2" id="KW-0238">DNA-binding</keyword>
<keyword evidence="1" id="KW-0805">Transcription regulation</keyword>
<dbReference type="InterPro" id="IPR015358">
    <property type="entry name" value="Tscrpt_reg_MerR_DNA-bd"/>
</dbReference>
<dbReference type="InterPro" id="IPR000551">
    <property type="entry name" value="MerR-type_HTH_dom"/>
</dbReference>